<dbReference type="InterPro" id="IPR043129">
    <property type="entry name" value="ATPase_NBD"/>
</dbReference>
<evidence type="ECO:0000256" key="1">
    <source>
        <dbReference type="ARBA" id="ARBA00006479"/>
    </source>
</evidence>
<evidence type="ECO:0000313" key="2">
    <source>
        <dbReference type="EMBL" id="MFC4336796.1"/>
    </source>
</evidence>
<dbReference type="Proteomes" id="UP001595823">
    <property type="component" value="Unassembled WGS sequence"/>
</dbReference>
<reference evidence="3" key="1">
    <citation type="journal article" date="2019" name="Int. J. Syst. Evol. Microbiol.">
        <title>The Global Catalogue of Microorganisms (GCM) 10K type strain sequencing project: providing services to taxonomists for standard genome sequencing and annotation.</title>
        <authorList>
            <consortium name="The Broad Institute Genomics Platform"/>
            <consortium name="The Broad Institute Genome Sequencing Center for Infectious Disease"/>
            <person name="Wu L."/>
            <person name="Ma J."/>
        </authorList>
    </citation>
    <scope>NUCLEOTIDE SEQUENCE [LARGE SCALE GENOMIC DNA]</scope>
    <source>
        <strain evidence="3">IBRC-M 10908</strain>
    </source>
</reference>
<keyword evidence="3" id="KW-1185">Reference proteome</keyword>
<dbReference type="RefSeq" id="WP_380623062.1">
    <property type="nucleotide sequence ID" value="NZ_JBHSDK010000021.1"/>
</dbReference>
<proteinExistence type="inferred from homology"/>
<dbReference type="PROSITE" id="PS01125">
    <property type="entry name" value="ROK"/>
    <property type="match status" value="1"/>
</dbReference>
<dbReference type="Pfam" id="PF00480">
    <property type="entry name" value="ROK"/>
    <property type="match status" value="1"/>
</dbReference>
<dbReference type="PANTHER" id="PTHR18964:SF173">
    <property type="entry name" value="GLUCOKINASE"/>
    <property type="match status" value="1"/>
</dbReference>
<accession>A0ABV8U120</accession>
<dbReference type="Gene3D" id="3.30.420.40">
    <property type="match status" value="2"/>
</dbReference>
<dbReference type="InterPro" id="IPR000600">
    <property type="entry name" value="ROK"/>
</dbReference>
<organism evidence="2 3">
    <name type="scientific">Salininema proteolyticum</name>
    <dbReference type="NCBI Taxonomy" id="1607685"/>
    <lineage>
        <taxon>Bacteria</taxon>
        <taxon>Bacillati</taxon>
        <taxon>Actinomycetota</taxon>
        <taxon>Actinomycetes</taxon>
        <taxon>Glycomycetales</taxon>
        <taxon>Glycomycetaceae</taxon>
        <taxon>Salininema</taxon>
    </lineage>
</organism>
<dbReference type="PANTHER" id="PTHR18964">
    <property type="entry name" value="ROK (REPRESSOR, ORF, KINASE) FAMILY"/>
    <property type="match status" value="1"/>
</dbReference>
<dbReference type="EMBL" id="JBHSDK010000021">
    <property type="protein sequence ID" value="MFC4336796.1"/>
    <property type="molecule type" value="Genomic_DNA"/>
</dbReference>
<dbReference type="InterPro" id="IPR049874">
    <property type="entry name" value="ROK_cs"/>
</dbReference>
<name>A0ABV8U120_9ACTN</name>
<dbReference type="SUPFAM" id="SSF53067">
    <property type="entry name" value="Actin-like ATPase domain"/>
    <property type="match status" value="1"/>
</dbReference>
<comment type="caution">
    <text evidence="2">The sequence shown here is derived from an EMBL/GenBank/DDBJ whole genome shotgun (WGS) entry which is preliminary data.</text>
</comment>
<sequence>MSLTIGVDIGGTKVAAAVVDESGEILRSTRRPTPSQDGDALVKAVCECVAELSEAHEVTSVGVGTAGWISSDRSTLLYSPNMGMRDVPLREMIQKSCDLPVYIENDANVAMWAEFRFGAAKEVDTAVLYTVGTGIGGALVVSGKMVRGTHGTAGELGHTRVVPDGRRCGCGRWGCLEQYASGNALTLHAQEAAKSNPHEAEILLDLAGGDADRITGSMVTEAARRGDRTALRGFNFIGRFLGNAVADIIQAVDPGVVLLGGGVVDAGPFLIDPVRRYCNDGLATRRETPYAVIRPASMGQNAGVIGAADLARAEDA</sequence>
<protein>
    <submittedName>
        <fullName evidence="2">ROK family protein</fullName>
    </submittedName>
</protein>
<comment type="similarity">
    <text evidence="1">Belongs to the ROK (NagC/XylR) family.</text>
</comment>
<gene>
    <name evidence="2" type="ORF">ACFPET_16465</name>
</gene>
<evidence type="ECO:0000313" key="3">
    <source>
        <dbReference type="Proteomes" id="UP001595823"/>
    </source>
</evidence>